<feature type="transmembrane region" description="Helical" evidence="1">
    <location>
        <begin position="7"/>
        <end position="26"/>
    </location>
</feature>
<evidence type="ECO:0000313" key="2">
    <source>
        <dbReference type="EMBL" id="KGR76990.1"/>
    </source>
</evidence>
<gene>
    <name evidence="2" type="ORF">CD33_04760</name>
</gene>
<keyword evidence="1" id="KW-0812">Transmembrane</keyword>
<dbReference type="RefSeq" id="WP_036198590.1">
    <property type="nucleotide sequence ID" value="NZ_AVCY01000014.1"/>
</dbReference>
<evidence type="ECO:0000313" key="3">
    <source>
        <dbReference type="Proteomes" id="UP000030408"/>
    </source>
</evidence>
<dbReference type="Proteomes" id="UP000030408">
    <property type="component" value="Unassembled WGS sequence"/>
</dbReference>
<proteinExistence type="predicted"/>
<comment type="caution">
    <text evidence="2">The sequence shown here is derived from an EMBL/GenBank/DDBJ whole genome shotgun (WGS) entry which is preliminary data.</text>
</comment>
<keyword evidence="1" id="KW-1133">Transmembrane helix</keyword>
<dbReference type="AlphaFoldDB" id="A0A0A3I0F2"/>
<accession>A0A0A3I0F2</accession>
<reference evidence="2 3" key="1">
    <citation type="submission" date="2014-02" db="EMBL/GenBank/DDBJ databases">
        <title>Draft genome sequence of Lysinibacillus sinduriensis JCM 15800.</title>
        <authorList>
            <person name="Zhang F."/>
            <person name="Wang G."/>
            <person name="Zhang L."/>
        </authorList>
    </citation>
    <scope>NUCLEOTIDE SEQUENCE [LARGE SCALE GENOMIC DNA]</scope>
    <source>
        <strain evidence="2 3">JCM 15800</strain>
    </source>
</reference>
<keyword evidence="1" id="KW-0472">Membrane</keyword>
<keyword evidence="3" id="KW-1185">Reference proteome</keyword>
<dbReference type="OrthoDB" id="2991604at2"/>
<sequence>MSKQAIFILGICTWVFLLSGVLRWLGIPSLDQLLYMMFGEPNGLNGLYAILLAIPIVYIILRLLRLNENHSDN</sequence>
<evidence type="ECO:0000256" key="1">
    <source>
        <dbReference type="SAM" id="Phobius"/>
    </source>
</evidence>
<organism evidence="2 3">
    <name type="scientific">Ureibacillus sinduriensis BLB-1 = JCM 15800</name>
    <dbReference type="NCBI Taxonomy" id="1384057"/>
    <lineage>
        <taxon>Bacteria</taxon>
        <taxon>Bacillati</taxon>
        <taxon>Bacillota</taxon>
        <taxon>Bacilli</taxon>
        <taxon>Bacillales</taxon>
        <taxon>Caryophanaceae</taxon>
        <taxon>Ureibacillus</taxon>
    </lineage>
</organism>
<protein>
    <submittedName>
        <fullName evidence="2">Uncharacterized protein</fullName>
    </submittedName>
</protein>
<dbReference type="EMBL" id="JPVO01000042">
    <property type="protein sequence ID" value="KGR76990.1"/>
    <property type="molecule type" value="Genomic_DNA"/>
</dbReference>
<name>A0A0A3I0F2_9BACL</name>
<feature type="transmembrane region" description="Helical" evidence="1">
    <location>
        <begin position="46"/>
        <end position="64"/>
    </location>
</feature>